<evidence type="ECO:0000256" key="2">
    <source>
        <dbReference type="ARBA" id="ARBA00022670"/>
    </source>
</evidence>
<keyword evidence="7" id="KW-0456">Lyase</keyword>
<dbReference type="EMBL" id="JAEKCZ010000030">
    <property type="protein sequence ID" value="MBJ2259487.1"/>
    <property type="molecule type" value="Genomic_DNA"/>
</dbReference>
<name>A0A8I1KCE1_9PSED</name>
<evidence type="ECO:0000313" key="10">
    <source>
        <dbReference type="Proteomes" id="UP000658390"/>
    </source>
</evidence>
<accession>A0A8I1KCE1</accession>
<dbReference type="GO" id="GO:0008233">
    <property type="term" value="F:peptidase activity"/>
    <property type="evidence" value="ECO:0007669"/>
    <property type="project" value="UniProtKB-KW"/>
</dbReference>
<dbReference type="GO" id="GO:0016829">
    <property type="term" value="F:lyase activity"/>
    <property type="evidence" value="ECO:0007669"/>
    <property type="project" value="UniProtKB-KW"/>
</dbReference>
<sequence length="124" mass="14225">MCSHYQAPENERLLEGFGVAPETQMPLDLWPLYLGPLIRMRSEEDSDDQTPELEVVTGQFGLLPFWAKDRKYGRHSYNCRSETGSTKPTFKSAWKKSQKCIIPASAFFEPDWRTGKAIPTRITL</sequence>
<evidence type="ECO:0000256" key="6">
    <source>
        <dbReference type="ARBA" id="ARBA00023125"/>
    </source>
</evidence>
<reference evidence="9" key="1">
    <citation type="submission" date="2020-12" db="EMBL/GenBank/DDBJ databases">
        <title>Antibiotic resistance and phylogeny of Pseudomonas spp. isolated over three decades from chicken meat in the Norwegian food chain.</title>
        <authorList>
            <person name="Moen B."/>
        </authorList>
    </citation>
    <scope>NUCLEOTIDE SEQUENCE</scope>
    <source>
        <strain evidence="9">MF6762</strain>
    </source>
</reference>
<proteinExistence type="inferred from homology"/>
<dbReference type="Gene3D" id="3.90.1680.10">
    <property type="entry name" value="SOS response associated peptidase-like"/>
    <property type="match status" value="1"/>
</dbReference>
<dbReference type="Pfam" id="PF02586">
    <property type="entry name" value="SRAP"/>
    <property type="match status" value="1"/>
</dbReference>
<evidence type="ECO:0000256" key="4">
    <source>
        <dbReference type="ARBA" id="ARBA00022801"/>
    </source>
</evidence>
<keyword evidence="2 8" id="KW-0645">Protease</keyword>
<dbReference type="InterPro" id="IPR036590">
    <property type="entry name" value="SRAP-like"/>
</dbReference>
<organism evidence="9 10">
    <name type="scientific">Pseudomonas psychrophila</name>
    <dbReference type="NCBI Taxonomy" id="122355"/>
    <lineage>
        <taxon>Bacteria</taxon>
        <taxon>Pseudomonadati</taxon>
        <taxon>Pseudomonadota</taxon>
        <taxon>Gammaproteobacteria</taxon>
        <taxon>Pseudomonadales</taxon>
        <taxon>Pseudomonadaceae</taxon>
        <taxon>Pseudomonas</taxon>
    </lineage>
</organism>
<dbReference type="SUPFAM" id="SSF143081">
    <property type="entry name" value="BB1717-like"/>
    <property type="match status" value="1"/>
</dbReference>
<comment type="similarity">
    <text evidence="1 8">Belongs to the SOS response-associated peptidase family.</text>
</comment>
<evidence type="ECO:0000256" key="7">
    <source>
        <dbReference type="ARBA" id="ARBA00023239"/>
    </source>
</evidence>
<evidence type="ECO:0000256" key="5">
    <source>
        <dbReference type="ARBA" id="ARBA00023124"/>
    </source>
</evidence>
<dbReference type="PANTHER" id="PTHR13604:SF0">
    <property type="entry name" value="ABASIC SITE PROCESSING PROTEIN HMCES"/>
    <property type="match status" value="1"/>
</dbReference>
<dbReference type="GO" id="GO:0003697">
    <property type="term" value="F:single-stranded DNA binding"/>
    <property type="evidence" value="ECO:0007669"/>
    <property type="project" value="InterPro"/>
</dbReference>
<protein>
    <recommendedName>
        <fullName evidence="8">Abasic site processing protein</fullName>
        <ecNumber evidence="8">3.4.-.-</ecNumber>
    </recommendedName>
</protein>
<dbReference type="EC" id="3.4.-.-" evidence="8"/>
<dbReference type="GO" id="GO:0006508">
    <property type="term" value="P:proteolysis"/>
    <property type="evidence" value="ECO:0007669"/>
    <property type="project" value="UniProtKB-KW"/>
</dbReference>
<dbReference type="AlphaFoldDB" id="A0A8I1KCE1"/>
<keyword evidence="4 8" id="KW-0378">Hydrolase</keyword>
<dbReference type="InterPro" id="IPR003738">
    <property type="entry name" value="SRAP"/>
</dbReference>
<comment type="caution">
    <text evidence="9">The sequence shown here is derived from an EMBL/GenBank/DDBJ whole genome shotgun (WGS) entry which is preliminary data.</text>
</comment>
<dbReference type="Proteomes" id="UP000658390">
    <property type="component" value="Unassembled WGS sequence"/>
</dbReference>
<keyword evidence="5" id="KW-0190">Covalent protein-DNA linkage</keyword>
<keyword evidence="3" id="KW-0227">DNA damage</keyword>
<evidence type="ECO:0000256" key="3">
    <source>
        <dbReference type="ARBA" id="ARBA00022763"/>
    </source>
</evidence>
<evidence type="ECO:0000313" key="9">
    <source>
        <dbReference type="EMBL" id="MBJ2259487.1"/>
    </source>
</evidence>
<evidence type="ECO:0000256" key="8">
    <source>
        <dbReference type="RuleBase" id="RU364100"/>
    </source>
</evidence>
<dbReference type="GO" id="GO:0106300">
    <property type="term" value="P:protein-DNA covalent cross-linking repair"/>
    <property type="evidence" value="ECO:0007669"/>
    <property type="project" value="InterPro"/>
</dbReference>
<keyword evidence="6" id="KW-0238">DNA-binding</keyword>
<dbReference type="PANTHER" id="PTHR13604">
    <property type="entry name" value="DC12-RELATED"/>
    <property type="match status" value="1"/>
</dbReference>
<evidence type="ECO:0000256" key="1">
    <source>
        <dbReference type="ARBA" id="ARBA00008136"/>
    </source>
</evidence>
<gene>
    <name evidence="9" type="ORF">JFT45_23560</name>
</gene>
<dbReference type="RefSeq" id="WP_198822942.1">
    <property type="nucleotide sequence ID" value="NZ_JAEKCZ010000030.1"/>
</dbReference>